<proteinExistence type="predicted"/>
<dbReference type="AlphaFoldDB" id="A0AAJ0HC28"/>
<dbReference type="Proteomes" id="UP001275084">
    <property type="component" value="Unassembled WGS sequence"/>
</dbReference>
<feature type="region of interest" description="Disordered" evidence="1">
    <location>
        <begin position="219"/>
        <end position="266"/>
    </location>
</feature>
<organism evidence="2 3">
    <name type="scientific">Lasiosphaeria hispida</name>
    <dbReference type="NCBI Taxonomy" id="260671"/>
    <lineage>
        <taxon>Eukaryota</taxon>
        <taxon>Fungi</taxon>
        <taxon>Dikarya</taxon>
        <taxon>Ascomycota</taxon>
        <taxon>Pezizomycotina</taxon>
        <taxon>Sordariomycetes</taxon>
        <taxon>Sordariomycetidae</taxon>
        <taxon>Sordariales</taxon>
        <taxon>Lasiosphaeriaceae</taxon>
        <taxon>Lasiosphaeria</taxon>
    </lineage>
</organism>
<comment type="caution">
    <text evidence="2">The sequence shown here is derived from an EMBL/GenBank/DDBJ whole genome shotgun (WGS) entry which is preliminary data.</text>
</comment>
<name>A0AAJ0HC28_9PEZI</name>
<evidence type="ECO:0000313" key="2">
    <source>
        <dbReference type="EMBL" id="KAK3346842.1"/>
    </source>
</evidence>
<evidence type="ECO:0000313" key="3">
    <source>
        <dbReference type="Proteomes" id="UP001275084"/>
    </source>
</evidence>
<evidence type="ECO:0000256" key="1">
    <source>
        <dbReference type="SAM" id="MobiDB-lite"/>
    </source>
</evidence>
<feature type="compositionally biased region" description="Polar residues" evidence="1">
    <location>
        <begin position="241"/>
        <end position="263"/>
    </location>
</feature>
<reference evidence="2" key="1">
    <citation type="journal article" date="2023" name="Mol. Phylogenet. Evol.">
        <title>Genome-scale phylogeny and comparative genomics of the fungal order Sordariales.</title>
        <authorList>
            <person name="Hensen N."/>
            <person name="Bonometti L."/>
            <person name="Westerberg I."/>
            <person name="Brannstrom I.O."/>
            <person name="Guillou S."/>
            <person name="Cros-Aarteil S."/>
            <person name="Calhoun S."/>
            <person name="Haridas S."/>
            <person name="Kuo A."/>
            <person name="Mondo S."/>
            <person name="Pangilinan J."/>
            <person name="Riley R."/>
            <person name="LaButti K."/>
            <person name="Andreopoulos B."/>
            <person name="Lipzen A."/>
            <person name="Chen C."/>
            <person name="Yan M."/>
            <person name="Daum C."/>
            <person name="Ng V."/>
            <person name="Clum A."/>
            <person name="Steindorff A."/>
            <person name="Ohm R.A."/>
            <person name="Martin F."/>
            <person name="Silar P."/>
            <person name="Natvig D.O."/>
            <person name="Lalanne C."/>
            <person name="Gautier V."/>
            <person name="Ament-Velasquez S.L."/>
            <person name="Kruys A."/>
            <person name="Hutchinson M.I."/>
            <person name="Powell A.J."/>
            <person name="Barry K."/>
            <person name="Miller A.N."/>
            <person name="Grigoriev I.V."/>
            <person name="Debuchy R."/>
            <person name="Gladieux P."/>
            <person name="Hiltunen Thoren M."/>
            <person name="Johannesson H."/>
        </authorList>
    </citation>
    <scope>NUCLEOTIDE SEQUENCE</scope>
    <source>
        <strain evidence="2">CBS 955.72</strain>
    </source>
</reference>
<feature type="compositionally biased region" description="Polar residues" evidence="1">
    <location>
        <begin position="22"/>
        <end position="32"/>
    </location>
</feature>
<reference evidence="2" key="2">
    <citation type="submission" date="2023-06" db="EMBL/GenBank/DDBJ databases">
        <authorList>
            <consortium name="Lawrence Berkeley National Laboratory"/>
            <person name="Haridas S."/>
            <person name="Hensen N."/>
            <person name="Bonometti L."/>
            <person name="Westerberg I."/>
            <person name="Brannstrom I.O."/>
            <person name="Guillou S."/>
            <person name="Cros-Aarteil S."/>
            <person name="Calhoun S."/>
            <person name="Kuo A."/>
            <person name="Mondo S."/>
            <person name="Pangilinan J."/>
            <person name="Riley R."/>
            <person name="Labutti K."/>
            <person name="Andreopoulos B."/>
            <person name="Lipzen A."/>
            <person name="Chen C."/>
            <person name="Yanf M."/>
            <person name="Daum C."/>
            <person name="Ng V."/>
            <person name="Clum A."/>
            <person name="Steindorff A."/>
            <person name="Ohm R."/>
            <person name="Martin F."/>
            <person name="Silar P."/>
            <person name="Natvig D."/>
            <person name="Lalanne C."/>
            <person name="Gautier V."/>
            <person name="Ament-Velasquez S.L."/>
            <person name="Kruys A."/>
            <person name="Hutchinson M.I."/>
            <person name="Powell A.J."/>
            <person name="Barry K."/>
            <person name="Miller A.N."/>
            <person name="Grigoriev I.V."/>
            <person name="Debuchy R."/>
            <person name="Gladieux P."/>
            <person name="Thoren M.H."/>
            <person name="Johannesson H."/>
        </authorList>
    </citation>
    <scope>NUCLEOTIDE SEQUENCE</scope>
    <source>
        <strain evidence="2">CBS 955.72</strain>
    </source>
</reference>
<gene>
    <name evidence="2" type="ORF">B0T25DRAFT_552999</name>
</gene>
<accession>A0AAJ0HC28</accession>
<keyword evidence="3" id="KW-1185">Reference proteome</keyword>
<protein>
    <submittedName>
        <fullName evidence="2">Uncharacterized protein</fullName>
    </submittedName>
</protein>
<sequence>MPPSKKRAQVQAASSAPEPTKLESSMTSAPNNSITVASVAVATSSASDVSDAPASPASTVALAEPGVKVQVPVANEAPDSPESPPAVIMKPETELAVIPPARNMYENSNLEEITLRQLEEDINAYSHDLAFCRAQLEEPDLTPQESRTLQLRQLDLGHQIRHSQHRIETLRFQTRNLKPARAPYGSAAPLAYRTPNLNAASTTNGHGSTDGKALVKQLSAPSTLSSGSKRAAAPSGDDDNNATSKRSKVLSSPEPQEGNSTLLNGEDADNMALQRLGYWKCRLCEAPKYLLAGTGRSPAAPCKWPLKDISKMITHFTEMHTEHMPAERCVELGTALSKNRGPFEYWLRRTRAQNVGDGSVIDECINSLIGGKMPGLLRRLSRAAAGMPTS</sequence>
<feature type="compositionally biased region" description="Polar residues" evidence="1">
    <location>
        <begin position="219"/>
        <end position="228"/>
    </location>
</feature>
<dbReference type="EMBL" id="JAUIQD010000006">
    <property type="protein sequence ID" value="KAK3346842.1"/>
    <property type="molecule type" value="Genomic_DNA"/>
</dbReference>
<feature type="region of interest" description="Disordered" evidence="1">
    <location>
        <begin position="1"/>
        <end position="32"/>
    </location>
</feature>